<dbReference type="CDD" id="cd11586">
    <property type="entry name" value="VbhA_like"/>
    <property type="match status" value="1"/>
</dbReference>
<dbReference type="Proteomes" id="UP000435985">
    <property type="component" value="Unassembled WGS sequence"/>
</dbReference>
<evidence type="ECO:0000313" key="2">
    <source>
        <dbReference type="Proteomes" id="UP000435985"/>
    </source>
</evidence>
<sequence length="56" mass="6563">MNDFEEYIRQSEPHKREKGYAWQTAIGLQAVDGLKPSEYLKEKARQHIEGDITIDE</sequence>
<organism evidence="1 2">
    <name type="scientific">Bacteroides ovatus</name>
    <dbReference type="NCBI Taxonomy" id="28116"/>
    <lineage>
        <taxon>Bacteria</taxon>
        <taxon>Pseudomonadati</taxon>
        <taxon>Bacteroidota</taxon>
        <taxon>Bacteroidia</taxon>
        <taxon>Bacteroidales</taxon>
        <taxon>Bacteroidaceae</taxon>
        <taxon>Bacteroides</taxon>
    </lineage>
</organism>
<dbReference type="EMBL" id="VWFO01000688">
    <property type="protein sequence ID" value="KAA4645751.1"/>
    <property type="molecule type" value="Genomic_DNA"/>
</dbReference>
<accession>A0A642C2B7</accession>
<protein>
    <submittedName>
        <fullName evidence="1">Cell filamentation protein Fic</fullName>
    </submittedName>
</protein>
<name>A0A642C2B7_BACOV</name>
<dbReference type="AlphaFoldDB" id="A0A642C2B7"/>
<feature type="non-terminal residue" evidence="1">
    <location>
        <position position="56"/>
    </location>
</feature>
<evidence type="ECO:0000313" key="1">
    <source>
        <dbReference type="EMBL" id="KAA4645751.1"/>
    </source>
</evidence>
<reference evidence="1 2" key="1">
    <citation type="journal article" date="2019" name="Nat. Med.">
        <title>A library of human gut bacterial isolates paired with longitudinal multiomics data enables mechanistic microbiome research.</title>
        <authorList>
            <person name="Poyet M."/>
            <person name="Groussin M."/>
            <person name="Gibbons S.M."/>
            <person name="Avila-Pacheco J."/>
            <person name="Jiang X."/>
            <person name="Kearney S.M."/>
            <person name="Perrotta A.R."/>
            <person name="Berdy B."/>
            <person name="Zhao S."/>
            <person name="Lieberman T.D."/>
            <person name="Swanson P.K."/>
            <person name="Smith M."/>
            <person name="Roesemann S."/>
            <person name="Alexander J.E."/>
            <person name="Rich S.A."/>
            <person name="Livny J."/>
            <person name="Vlamakis H."/>
            <person name="Clish C."/>
            <person name="Bullock K."/>
            <person name="Deik A."/>
            <person name="Scott J."/>
            <person name="Pierce K.A."/>
            <person name="Xavier R.J."/>
            <person name="Alm E.J."/>
        </authorList>
    </citation>
    <scope>NUCLEOTIDE SEQUENCE [LARGE SCALE GENOMIC DNA]</scope>
    <source>
        <strain evidence="1 2">BIOML-A14</strain>
    </source>
</reference>
<comment type="caution">
    <text evidence="1">The sequence shown here is derived from an EMBL/GenBank/DDBJ whole genome shotgun (WGS) entry which is preliminary data.</text>
</comment>
<proteinExistence type="predicted"/>
<gene>
    <name evidence="1" type="ORF">F3B98_32780</name>
</gene>
<dbReference type="InterPro" id="IPR033788">
    <property type="entry name" value="VbhA-like"/>
</dbReference>